<keyword evidence="1" id="KW-1133">Transmembrane helix</keyword>
<evidence type="ECO:0000313" key="2">
    <source>
        <dbReference type="EMBL" id="MBC4018983.1"/>
    </source>
</evidence>
<name>A0A9X0R4Y5_9PROT</name>
<dbReference type="EMBL" id="JACOMF010000102">
    <property type="protein sequence ID" value="MBC4018983.1"/>
    <property type="molecule type" value="Genomic_DNA"/>
</dbReference>
<protein>
    <recommendedName>
        <fullName evidence="4">MFS transporter</fullName>
    </recommendedName>
</protein>
<dbReference type="AlphaFoldDB" id="A0A9X0R4Y5"/>
<keyword evidence="1" id="KW-0812">Transmembrane</keyword>
<evidence type="ECO:0008006" key="4">
    <source>
        <dbReference type="Google" id="ProtNLM"/>
    </source>
</evidence>
<dbReference type="RefSeq" id="WP_186773722.1">
    <property type="nucleotide sequence ID" value="NZ_JACOMF010000102.1"/>
</dbReference>
<comment type="caution">
    <text evidence="2">The sequence shown here is derived from an EMBL/GenBank/DDBJ whole genome shotgun (WGS) entry which is preliminary data.</text>
</comment>
<accession>A0A9X0R4Y5</accession>
<feature type="transmembrane region" description="Helical" evidence="1">
    <location>
        <begin position="28"/>
        <end position="48"/>
    </location>
</feature>
<keyword evidence="1" id="KW-0472">Membrane</keyword>
<evidence type="ECO:0000256" key="1">
    <source>
        <dbReference type="SAM" id="Phobius"/>
    </source>
</evidence>
<reference evidence="2" key="1">
    <citation type="submission" date="2020-08" db="EMBL/GenBank/DDBJ databases">
        <authorList>
            <person name="Hu Y."/>
            <person name="Nguyen S.V."/>
            <person name="Li F."/>
            <person name="Fanning S."/>
        </authorList>
    </citation>
    <scope>NUCLEOTIDE SEQUENCE</scope>
    <source>
        <strain evidence="2">SYSU D8009</strain>
    </source>
</reference>
<feature type="transmembrane region" description="Helical" evidence="1">
    <location>
        <begin position="55"/>
        <end position="75"/>
    </location>
</feature>
<gene>
    <name evidence="2" type="ORF">H7965_27465</name>
</gene>
<dbReference type="Proteomes" id="UP000600101">
    <property type="component" value="Unassembled WGS sequence"/>
</dbReference>
<evidence type="ECO:0000313" key="3">
    <source>
        <dbReference type="Proteomes" id="UP000600101"/>
    </source>
</evidence>
<proteinExistence type="predicted"/>
<keyword evidence="3" id="KW-1185">Reference proteome</keyword>
<organism evidence="2 3">
    <name type="scientific">Siccirubricoccus deserti</name>
    <dbReference type="NCBI Taxonomy" id="2013562"/>
    <lineage>
        <taxon>Bacteria</taxon>
        <taxon>Pseudomonadati</taxon>
        <taxon>Pseudomonadota</taxon>
        <taxon>Alphaproteobacteria</taxon>
        <taxon>Acetobacterales</taxon>
        <taxon>Roseomonadaceae</taxon>
        <taxon>Siccirubricoccus</taxon>
    </lineage>
</organism>
<sequence length="77" mass="7738">MLPLLGTGPATVALELLALEPAGAALGMALAIKMVAYAGIAPVVGAFVHLVPRRSLLVALDGVCAAVVLCLPFVMEV</sequence>